<evidence type="ECO:0000313" key="3">
    <source>
        <dbReference type="EMBL" id="SFK83561.1"/>
    </source>
</evidence>
<accession>A0A1I4CUH0</accession>
<dbReference type="EMBL" id="FOSZ01000002">
    <property type="protein sequence ID" value="SFK83561.1"/>
    <property type="molecule type" value="Genomic_DNA"/>
</dbReference>
<gene>
    <name evidence="3" type="ORF">SAMN04488036_102444</name>
</gene>
<feature type="signal peptide" evidence="2">
    <location>
        <begin position="1"/>
        <end position="19"/>
    </location>
</feature>
<reference evidence="4" key="1">
    <citation type="submission" date="2016-10" db="EMBL/GenBank/DDBJ databases">
        <authorList>
            <person name="Varghese N."/>
            <person name="Submissions S."/>
        </authorList>
    </citation>
    <scope>NUCLEOTIDE SEQUENCE [LARGE SCALE GENOMIC DNA]</scope>
    <source>
        <strain evidence="4">DSM 28453</strain>
    </source>
</reference>
<evidence type="ECO:0000256" key="2">
    <source>
        <dbReference type="SAM" id="SignalP"/>
    </source>
</evidence>
<dbReference type="AlphaFoldDB" id="A0A1I4CUH0"/>
<organism evidence="3 4">
    <name type="scientific">Shimia haliotis</name>
    <dbReference type="NCBI Taxonomy" id="1280847"/>
    <lineage>
        <taxon>Bacteria</taxon>
        <taxon>Pseudomonadati</taxon>
        <taxon>Pseudomonadota</taxon>
        <taxon>Alphaproteobacteria</taxon>
        <taxon>Rhodobacterales</taxon>
        <taxon>Roseobacteraceae</taxon>
    </lineage>
</organism>
<proteinExistence type="predicted"/>
<sequence length="47" mass="5008">MHTKLLLALSLLVSFTLSACGSNEDLPVRTTPQLEHPVTGKISTGET</sequence>
<dbReference type="RefSeq" id="WP_170846698.1">
    <property type="nucleotide sequence ID" value="NZ_FOSZ01000002.1"/>
</dbReference>
<protein>
    <submittedName>
        <fullName evidence="3">Uncharacterized protein</fullName>
    </submittedName>
</protein>
<dbReference type="STRING" id="1280847.SAMN04488036_102444"/>
<evidence type="ECO:0000256" key="1">
    <source>
        <dbReference type="SAM" id="MobiDB-lite"/>
    </source>
</evidence>
<dbReference type="PROSITE" id="PS51257">
    <property type="entry name" value="PROKAR_LIPOPROTEIN"/>
    <property type="match status" value="1"/>
</dbReference>
<name>A0A1I4CUH0_9RHOB</name>
<feature type="chain" id="PRO_5011647422" evidence="2">
    <location>
        <begin position="20"/>
        <end position="47"/>
    </location>
</feature>
<keyword evidence="2" id="KW-0732">Signal</keyword>
<dbReference type="Proteomes" id="UP000198851">
    <property type="component" value="Unassembled WGS sequence"/>
</dbReference>
<keyword evidence="4" id="KW-1185">Reference proteome</keyword>
<feature type="region of interest" description="Disordered" evidence="1">
    <location>
        <begin position="22"/>
        <end position="47"/>
    </location>
</feature>
<evidence type="ECO:0000313" key="4">
    <source>
        <dbReference type="Proteomes" id="UP000198851"/>
    </source>
</evidence>